<comment type="similarity">
    <text evidence="1 11">Belongs to the ApbE family.</text>
</comment>
<dbReference type="PANTHER" id="PTHR30040">
    <property type="entry name" value="THIAMINE BIOSYNTHESIS LIPOPROTEIN APBE"/>
    <property type="match status" value="1"/>
</dbReference>
<name>A0A520RWY9_9GAMM</name>
<evidence type="ECO:0000256" key="3">
    <source>
        <dbReference type="ARBA" id="ARBA00016337"/>
    </source>
</evidence>
<dbReference type="GO" id="GO:0046872">
    <property type="term" value="F:metal ion binding"/>
    <property type="evidence" value="ECO:0007669"/>
    <property type="project" value="UniProtKB-UniRule"/>
</dbReference>
<feature type="binding site" evidence="12">
    <location>
        <position position="300"/>
    </location>
    <ligand>
        <name>Mg(2+)</name>
        <dbReference type="ChEBI" id="CHEBI:18420"/>
    </ligand>
</feature>
<comment type="caution">
    <text evidence="13">The sequence shown here is derived from an EMBL/GenBank/DDBJ whole genome shotgun (WGS) entry which is preliminary data.</text>
</comment>
<dbReference type="InterPro" id="IPR024932">
    <property type="entry name" value="ApbE"/>
</dbReference>
<evidence type="ECO:0000256" key="4">
    <source>
        <dbReference type="ARBA" id="ARBA00022630"/>
    </source>
</evidence>
<evidence type="ECO:0000256" key="8">
    <source>
        <dbReference type="ARBA" id="ARBA00022842"/>
    </source>
</evidence>
<evidence type="ECO:0000256" key="6">
    <source>
        <dbReference type="ARBA" id="ARBA00022723"/>
    </source>
</evidence>
<evidence type="ECO:0000256" key="10">
    <source>
        <dbReference type="ARBA" id="ARBA00048540"/>
    </source>
</evidence>
<dbReference type="Gene3D" id="3.10.520.10">
    <property type="entry name" value="ApbE-like domains"/>
    <property type="match status" value="1"/>
</dbReference>
<comment type="cofactor">
    <cofactor evidence="12">
        <name>Mg(2+)</name>
        <dbReference type="ChEBI" id="CHEBI:18420"/>
    </cofactor>
    <cofactor evidence="12">
        <name>Mn(2+)</name>
        <dbReference type="ChEBI" id="CHEBI:29035"/>
    </cofactor>
    <text evidence="12">Magnesium. Can also use manganese.</text>
</comment>
<dbReference type="EC" id="2.7.1.180" evidence="2 11"/>
<organism evidence="13 14">
    <name type="scientific">OM182 bacterium</name>
    <dbReference type="NCBI Taxonomy" id="2510334"/>
    <lineage>
        <taxon>Bacteria</taxon>
        <taxon>Pseudomonadati</taxon>
        <taxon>Pseudomonadota</taxon>
        <taxon>Gammaproteobacteria</taxon>
        <taxon>OMG group</taxon>
        <taxon>OM182 clade</taxon>
    </lineage>
</organism>
<accession>A0A520RWY9</accession>
<dbReference type="Proteomes" id="UP000320404">
    <property type="component" value="Unassembled WGS sequence"/>
</dbReference>
<proteinExistence type="inferred from homology"/>
<feature type="binding site" evidence="12">
    <location>
        <position position="304"/>
    </location>
    <ligand>
        <name>Mg(2+)</name>
        <dbReference type="ChEBI" id="CHEBI:18420"/>
    </ligand>
</feature>
<evidence type="ECO:0000313" key="13">
    <source>
        <dbReference type="EMBL" id="RZO74697.1"/>
    </source>
</evidence>
<dbReference type="EMBL" id="SHAH01000087">
    <property type="protein sequence ID" value="RZO74697.1"/>
    <property type="molecule type" value="Genomic_DNA"/>
</dbReference>
<keyword evidence="4 11" id="KW-0285">Flavoprotein</keyword>
<evidence type="ECO:0000256" key="7">
    <source>
        <dbReference type="ARBA" id="ARBA00022827"/>
    </source>
</evidence>
<evidence type="ECO:0000313" key="14">
    <source>
        <dbReference type="Proteomes" id="UP000320404"/>
    </source>
</evidence>
<evidence type="ECO:0000256" key="5">
    <source>
        <dbReference type="ARBA" id="ARBA00022679"/>
    </source>
</evidence>
<evidence type="ECO:0000256" key="11">
    <source>
        <dbReference type="PIRNR" id="PIRNR006268"/>
    </source>
</evidence>
<sequence>MSEIFRRHAFSISFVVLLLAFVFLAGGDDDSRYSLEGLTMGTSYQVQLLELPSGISEDEFAAQIGALLARLDREVFSTYAPDSELSRLNRQRTGAPFIVSVDMLIVLEMAREIFESSAGAFDPTIGPLVNLWGFGPDINLLEAAIPPQDEIDAAQSLVGYQHLMINSSSSEVVKTRDITLDLSAIAKGYAVDEVAALLDSVGIESYFVEVGGELKIRGVKADGSSWVPAIEAPVDTESRVYEIFYNRGESIAVAGSGDYRNYFEEDGVRYSHEIDPRTGFPIRHNLAAAYVIDESAAVADALATAYMILGAQEAHAWAQRSGQAAYLIIKAGAGFEEIVTPAFEKYLSDNP</sequence>
<keyword evidence="8 11" id="KW-0460">Magnesium</keyword>
<evidence type="ECO:0000256" key="12">
    <source>
        <dbReference type="PIRSR" id="PIRSR006268-2"/>
    </source>
</evidence>
<keyword evidence="6 11" id="KW-0479">Metal-binding</keyword>
<reference evidence="13 14" key="1">
    <citation type="submission" date="2019-02" db="EMBL/GenBank/DDBJ databases">
        <title>Prokaryotic population dynamics and viral predation in marine succession experiment using metagenomics: the confinement effect.</title>
        <authorList>
            <person name="Haro-Moreno J.M."/>
            <person name="Rodriguez-Valera F."/>
            <person name="Lopez-Perez M."/>
        </authorList>
    </citation>
    <scope>NUCLEOTIDE SEQUENCE [LARGE SCALE GENOMIC DNA]</scope>
    <source>
        <strain evidence="13">MED-G158</strain>
    </source>
</reference>
<dbReference type="SUPFAM" id="SSF143631">
    <property type="entry name" value="ApbE-like"/>
    <property type="match status" value="1"/>
</dbReference>
<dbReference type="InterPro" id="IPR003374">
    <property type="entry name" value="ApbE-like_sf"/>
</dbReference>
<gene>
    <name evidence="13" type="ORF">EVA69_05480</name>
</gene>
<feature type="binding site" evidence="12">
    <location>
        <position position="184"/>
    </location>
    <ligand>
        <name>Mg(2+)</name>
        <dbReference type="ChEBI" id="CHEBI:18420"/>
    </ligand>
</feature>
<keyword evidence="7 11" id="KW-0274">FAD</keyword>
<protein>
    <recommendedName>
        <fullName evidence="3 11">FAD:protein FMN transferase</fullName>
        <ecNumber evidence="2 11">2.7.1.180</ecNumber>
    </recommendedName>
    <alternativeName>
        <fullName evidence="9 11">Flavin transferase</fullName>
    </alternativeName>
</protein>
<evidence type="ECO:0000256" key="9">
    <source>
        <dbReference type="ARBA" id="ARBA00031306"/>
    </source>
</evidence>
<dbReference type="PANTHER" id="PTHR30040:SF2">
    <property type="entry name" value="FAD:PROTEIN FMN TRANSFERASE"/>
    <property type="match status" value="1"/>
</dbReference>
<dbReference type="AlphaFoldDB" id="A0A520RWY9"/>
<evidence type="ECO:0000256" key="1">
    <source>
        <dbReference type="ARBA" id="ARBA00008282"/>
    </source>
</evidence>
<dbReference type="GO" id="GO:0016740">
    <property type="term" value="F:transferase activity"/>
    <property type="evidence" value="ECO:0007669"/>
    <property type="project" value="UniProtKB-UniRule"/>
</dbReference>
<comment type="catalytic activity">
    <reaction evidence="10 11">
        <text>L-threonyl-[protein] + FAD = FMN-L-threonyl-[protein] + AMP + H(+)</text>
        <dbReference type="Rhea" id="RHEA:36847"/>
        <dbReference type="Rhea" id="RHEA-COMP:11060"/>
        <dbReference type="Rhea" id="RHEA-COMP:11061"/>
        <dbReference type="ChEBI" id="CHEBI:15378"/>
        <dbReference type="ChEBI" id="CHEBI:30013"/>
        <dbReference type="ChEBI" id="CHEBI:57692"/>
        <dbReference type="ChEBI" id="CHEBI:74257"/>
        <dbReference type="ChEBI" id="CHEBI:456215"/>
        <dbReference type="EC" id="2.7.1.180"/>
    </reaction>
</comment>
<keyword evidence="5 11" id="KW-0808">Transferase</keyword>
<dbReference type="Pfam" id="PF02424">
    <property type="entry name" value="ApbE"/>
    <property type="match status" value="1"/>
</dbReference>
<dbReference type="PIRSF" id="PIRSF006268">
    <property type="entry name" value="ApbE"/>
    <property type="match status" value="1"/>
</dbReference>
<evidence type="ECO:0000256" key="2">
    <source>
        <dbReference type="ARBA" id="ARBA00011955"/>
    </source>
</evidence>